<sequence>MTDNAHGPRERYFTPVRIAVLTVSDSRTKETDTSGQTLVDRLTEKGHLLADRRIVKDNVYQIRAILSQWIADPEVQAIITTGGTGLTSRDGTPEAVLPLLDKEIAGFGELFRAVSFQEIRTAALQSRALAGTANGTYLFCLPGSTGACRTGWDHLIEAQLDYRTGPCNFVELMPQLRA</sequence>
<organism evidence="7">
    <name type="scientific">Candidatus Kentrum sp. DK</name>
    <dbReference type="NCBI Taxonomy" id="2126562"/>
    <lineage>
        <taxon>Bacteria</taxon>
        <taxon>Pseudomonadati</taxon>
        <taxon>Pseudomonadota</taxon>
        <taxon>Gammaproteobacteria</taxon>
        <taxon>Candidatus Kentrum</taxon>
    </lineage>
</organism>
<dbReference type="NCBIfam" id="TIGR00177">
    <property type="entry name" value="molyb_syn"/>
    <property type="match status" value="1"/>
</dbReference>
<dbReference type="GO" id="GO:0006777">
    <property type="term" value="P:Mo-molybdopterin cofactor biosynthetic process"/>
    <property type="evidence" value="ECO:0007669"/>
    <property type="project" value="UniProtKB-UniRule"/>
</dbReference>
<name>A0A450S4A1_9GAMM</name>
<dbReference type="InterPro" id="IPR008284">
    <property type="entry name" value="MoCF_biosynth_CS"/>
</dbReference>
<dbReference type="PIRSF" id="PIRSF006443">
    <property type="entry name" value="MoaB"/>
    <property type="match status" value="1"/>
</dbReference>
<dbReference type="PANTHER" id="PTHR43232:SF2">
    <property type="entry name" value="MOLYBDENUM COFACTOR BIOSYNTHESIS PROTEIN B"/>
    <property type="match status" value="1"/>
</dbReference>
<accession>A0A450S4A1</accession>
<evidence type="ECO:0000259" key="6">
    <source>
        <dbReference type="SMART" id="SM00852"/>
    </source>
</evidence>
<dbReference type="UniPathway" id="UPA00344"/>
<dbReference type="SUPFAM" id="SSF53218">
    <property type="entry name" value="Molybdenum cofactor biosynthesis proteins"/>
    <property type="match status" value="1"/>
</dbReference>
<comment type="similarity">
    <text evidence="2 5">Belongs to the MoaB/Mog family.</text>
</comment>
<evidence type="ECO:0000256" key="2">
    <source>
        <dbReference type="ARBA" id="ARBA00006112"/>
    </source>
</evidence>
<dbReference type="PANTHER" id="PTHR43232">
    <property type="entry name" value="MOLYBDENUM COFACTOR BIOSYNTHESIS PROTEIN B"/>
    <property type="match status" value="1"/>
</dbReference>
<evidence type="ECO:0000256" key="1">
    <source>
        <dbReference type="ARBA" id="ARBA00005046"/>
    </source>
</evidence>
<comment type="function">
    <text evidence="5">May be involved in the biosynthesis of molybdopterin.</text>
</comment>
<feature type="domain" description="MoaB/Mog" evidence="6">
    <location>
        <begin position="19"/>
        <end position="163"/>
    </location>
</feature>
<dbReference type="PROSITE" id="PS01078">
    <property type="entry name" value="MOCF_BIOSYNTHESIS_1"/>
    <property type="match status" value="1"/>
</dbReference>
<dbReference type="NCBIfam" id="TIGR02667">
    <property type="entry name" value="moaB_proteo"/>
    <property type="match status" value="1"/>
</dbReference>
<dbReference type="InterPro" id="IPR001453">
    <property type="entry name" value="MoaB/Mog_dom"/>
</dbReference>
<dbReference type="InterPro" id="IPR036425">
    <property type="entry name" value="MoaB/Mog-like_dom_sf"/>
</dbReference>
<protein>
    <recommendedName>
        <fullName evidence="3 5">Molybdenum cofactor biosynthesis protein B</fullName>
    </recommendedName>
</protein>
<dbReference type="InterPro" id="IPR013484">
    <property type="entry name" value="MoaB_proteobac"/>
</dbReference>
<dbReference type="InterPro" id="IPR012245">
    <property type="entry name" value="MoaB"/>
</dbReference>
<evidence type="ECO:0000313" key="7">
    <source>
        <dbReference type="EMBL" id="VFJ46594.1"/>
    </source>
</evidence>
<dbReference type="SMART" id="SM00852">
    <property type="entry name" value="MoCF_biosynth"/>
    <property type="match status" value="1"/>
</dbReference>
<comment type="pathway">
    <text evidence="1 5">Cofactor biosynthesis; molybdopterin biosynthesis.</text>
</comment>
<gene>
    <name evidence="7" type="ORF">BECKDK2373C_GA0170839_101534</name>
</gene>
<dbReference type="GO" id="GO:0005829">
    <property type="term" value="C:cytosol"/>
    <property type="evidence" value="ECO:0007669"/>
    <property type="project" value="TreeGrafter"/>
</dbReference>
<dbReference type="AlphaFoldDB" id="A0A450S4A1"/>
<keyword evidence="4 5" id="KW-0501">Molybdenum cofactor biosynthesis</keyword>
<reference evidence="7" key="1">
    <citation type="submission" date="2019-02" db="EMBL/GenBank/DDBJ databases">
        <authorList>
            <person name="Gruber-Vodicka R. H."/>
            <person name="Seah K. B. B."/>
        </authorList>
    </citation>
    <scope>NUCLEOTIDE SEQUENCE</scope>
    <source>
        <strain evidence="7">BECK_DK161</strain>
    </source>
</reference>
<evidence type="ECO:0000256" key="3">
    <source>
        <dbReference type="ARBA" id="ARBA00015262"/>
    </source>
</evidence>
<evidence type="ECO:0000256" key="5">
    <source>
        <dbReference type="PIRNR" id="PIRNR006443"/>
    </source>
</evidence>
<dbReference type="Gene3D" id="3.40.980.10">
    <property type="entry name" value="MoaB/Mog-like domain"/>
    <property type="match status" value="1"/>
</dbReference>
<dbReference type="EMBL" id="CAADEY010000015">
    <property type="protein sequence ID" value="VFJ46594.1"/>
    <property type="molecule type" value="Genomic_DNA"/>
</dbReference>
<proteinExistence type="inferred from homology"/>
<dbReference type="Pfam" id="PF00994">
    <property type="entry name" value="MoCF_biosynth"/>
    <property type="match status" value="1"/>
</dbReference>
<dbReference type="CDD" id="cd00886">
    <property type="entry name" value="MogA_MoaB"/>
    <property type="match status" value="1"/>
</dbReference>
<evidence type="ECO:0000256" key="4">
    <source>
        <dbReference type="ARBA" id="ARBA00023150"/>
    </source>
</evidence>